<dbReference type="Proteomes" id="UP000267623">
    <property type="component" value="Unassembled WGS sequence"/>
</dbReference>
<reference evidence="2" key="1">
    <citation type="submission" date="2018-11" db="EMBL/GenBank/DDBJ databases">
        <title>Proposal to divide the Flavobacteriaceae and reorganize its genera based on Amino Acid Identity values calculated from whole genome sequences.</title>
        <authorList>
            <person name="Nicholson A.C."/>
            <person name="Gulvik C.A."/>
            <person name="Whitney A.M."/>
            <person name="Humrighouse B.W."/>
            <person name="Bell M."/>
            <person name="Holmes B."/>
            <person name="Steigerwalt A."/>
            <person name="Villarma A."/>
            <person name="Sheth M."/>
            <person name="Batra D."/>
            <person name="Pryor J."/>
            <person name="Bernardet J.-F."/>
            <person name="Hugo C."/>
            <person name="Kampfer P."/>
            <person name="Newman J."/>
            <person name="Mcquiston J."/>
        </authorList>
    </citation>
    <scope>NUCLEOTIDE SEQUENCE [LARGE SCALE GENOMIC DNA]</scope>
    <source>
        <strain evidence="2">DSM 22165</strain>
    </source>
</reference>
<evidence type="ECO:0000313" key="2">
    <source>
        <dbReference type="Proteomes" id="UP000267623"/>
    </source>
</evidence>
<dbReference type="EMBL" id="RJTU01000013">
    <property type="protein sequence ID" value="ROI14704.1"/>
    <property type="molecule type" value="Genomic_DNA"/>
</dbReference>
<proteinExistence type="predicted"/>
<gene>
    <name evidence="1" type="ORF">EGH73_01535</name>
</gene>
<comment type="caution">
    <text evidence="1">The sequence shown here is derived from an EMBL/GenBank/DDBJ whole genome shotgun (WGS) entry which is preliminary data.</text>
</comment>
<dbReference type="RefSeq" id="WP_123280363.1">
    <property type="nucleotide sequence ID" value="NZ_DAMBVG010000001.1"/>
</dbReference>
<evidence type="ECO:0000313" key="1">
    <source>
        <dbReference type="EMBL" id="ROI14704.1"/>
    </source>
</evidence>
<accession>A0A3N0XBG1</accession>
<sequence>MEYKKIKPQNFTVEELREIWNKVYCRASIITFDGILVQFYSSMFDHCFFESENRKTKDKSILSYNRLEKIYWIKDTLQDADATLKIGWDGKNKTYDESRRVALVKGNYVVVIILFSTTKARFVTAYEITDDENLEKIMQSPDFEHKKNVD</sequence>
<organism evidence="1 2">
    <name type="scientific">Epilithonimonas hominis</name>
    <dbReference type="NCBI Taxonomy" id="420404"/>
    <lineage>
        <taxon>Bacteria</taxon>
        <taxon>Pseudomonadati</taxon>
        <taxon>Bacteroidota</taxon>
        <taxon>Flavobacteriia</taxon>
        <taxon>Flavobacteriales</taxon>
        <taxon>Weeksellaceae</taxon>
        <taxon>Chryseobacterium group</taxon>
        <taxon>Epilithonimonas</taxon>
    </lineage>
</organism>
<protein>
    <submittedName>
        <fullName evidence="1">Uncharacterized protein</fullName>
    </submittedName>
</protein>
<dbReference type="AlphaFoldDB" id="A0A3N0XBG1"/>
<name>A0A3N0XBG1_9FLAO</name>